<dbReference type="EMBL" id="OUNR01000012">
    <property type="protein sequence ID" value="SPP64969.1"/>
    <property type="molecule type" value="Genomic_DNA"/>
</dbReference>
<name>A0A330LDG6_9BACT</name>
<accession>A0A330LDG6</accession>
<sequence length="33" mass="3845">MFFHSVGVRQIGHVMPEVYHSPCSVRQEGRAFR</sequence>
<keyword evidence="2" id="KW-1185">Reference proteome</keyword>
<reference evidence="2" key="1">
    <citation type="submission" date="2018-04" db="EMBL/GenBank/DDBJ databases">
        <authorList>
            <person name="Lucker S."/>
            <person name="Sakoula D."/>
        </authorList>
    </citation>
    <scope>NUCLEOTIDE SEQUENCE [LARGE SCALE GENOMIC DNA]</scope>
</reference>
<gene>
    <name evidence="1" type="ORF">NITLEN_20609</name>
</gene>
<proteinExistence type="predicted"/>
<dbReference type="Proteomes" id="UP000248168">
    <property type="component" value="Unassembled WGS sequence"/>
</dbReference>
<dbReference type="AlphaFoldDB" id="A0A330LDG6"/>
<protein>
    <submittedName>
        <fullName evidence="1">Uncharacterized protein</fullName>
    </submittedName>
</protein>
<evidence type="ECO:0000313" key="2">
    <source>
        <dbReference type="Proteomes" id="UP000248168"/>
    </source>
</evidence>
<dbReference type="InParanoid" id="A0A330LDG6"/>
<organism evidence="1 2">
    <name type="scientific">Nitrospira lenta</name>
    <dbReference type="NCBI Taxonomy" id="1436998"/>
    <lineage>
        <taxon>Bacteria</taxon>
        <taxon>Pseudomonadati</taxon>
        <taxon>Nitrospirota</taxon>
        <taxon>Nitrospiria</taxon>
        <taxon>Nitrospirales</taxon>
        <taxon>Nitrospiraceae</taxon>
        <taxon>Nitrospira</taxon>
    </lineage>
</organism>
<evidence type="ECO:0000313" key="1">
    <source>
        <dbReference type="EMBL" id="SPP64969.1"/>
    </source>
</evidence>